<feature type="binding site" evidence="11">
    <location>
        <position position="69"/>
    </location>
    <ligand>
        <name>substrate</name>
    </ligand>
</feature>
<name>A0A8J8SLX8_9RHOB</name>
<keyword evidence="6 11" id="KW-0547">Nucleotide-binding</keyword>
<comment type="similarity">
    <text evidence="11">Belongs to the Thz kinase family.</text>
</comment>
<feature type="binding site" evidence="11">
    <location>
        <position position="144"/>
    </location>
    <ligand>
        <name>ATP</name>
        <dbReference type="ChEBI" id="CHEBI:30616"/>
    </ligand>
</feature>
<dbReference type="CDD" id="cd01170">
    <property type="entry name" value="THZ_kinase"/>
    <property type="match status" value="1"/>
</dbReference>
<keyword evidence="5 11" id="KW-0479">Metal-binding</keyword>
<dbReference type="Gene3D" id="3.40.1190.20">
    <property type="match status" value="1"/>
</dbReference>
<proteinExistence type="inferred from homology"/>
<evidence type="ECO:0000256" key="6">
    <source>
        <dbReference type="ARBA" id="ARBA00022741"/>
    </source>
</evidence>
<dbReference type="UniPathway" id="UPA00060">
    <property type="reaction ID" value="UER00139"/>
</dbReference>
<accession>A0A8J8SLX8</accession>
<organism evidence="13 14">
    <name type="scientific">Falsirhodobacter algicola</name>
    <dbReference type="NCBI Taxonomy" id="2692330"/>
    <lineage>
        <taxon>Bacteria</taxon>
        <taxon>Pseudomonadati</taxon>
        <taxon>Pseudomonadota</taxon>
        <taxon>Alphaproteobacteria</taxon>
        <taxon>Rhodobacterales</taxon>
        <taxon>Paracoccaceae</taxon>
        <taxon>Falsirhodobacter</taxon>
    </lineage>
</organism>
<comment type="catalytic activity">
    <reaction evidence="1 11">
        <text>5-(2-hydroxyethyl)-4-methylthiazole + ATP = 4-methyl-5-(2-phosphooxyethyl)-thiazole + ADP + H(+)</text>
        <dbReference type="Rhea" id="RHEA:24212"/>
        <dbReference type="ChEBI" id="CHEBI:15378"/>
        <dbReference type="ChEBI" id="CHEBI:17957"/>
        <dbReference type="ChEBI" id="CHEBI:30616"/>
        <dbReference type="ChEBI" id="CHEBI:58296"/>
        <dbReference type="ChEBI" id="CHEBI:456216"/>
        <dbReference type="EC" id="2.7.1.50"/>
    </reaction>
</comment>
<dbReference type="EMBL" id="CP047290">
    <property type="protein sequence ID" value="QUS37018.1"/>
    <property type="molecule type" value="Genomic_DNA"/>
</dbReference>
<dbReference type="InterPro" id="IPR000417">
    <property type="entry name" value="Hyethyz_kinase"/>
</dbReference>
<comment type="cofactor">
    <cofactor evidence="2 11">
        <name>Mg(2+)</name>
        <dbReference type="ChEBI" id="CHEBI:18420"/>
    </cofactor>
</comment>
<dbReference type="GO" id="GO:0009228">
    <property type="term" value="P:thiamine biosynthetic process"/>
    <property type="evidence" value="ECO:0007669"/>
    <property type="project" value="UniProtKB-KW"/>
</dbReference>
<dbReference type="PRINTS" id="PR01099">
    <property type="entry name" value="HYETHTZKNASE"/>
</dbReference>
<reference evidence="13" key="1">
    <citation type="submission" date="2020-01" db="EMBL/GenBank/DDBJ databases">
        <authorList>
            <person name="Yang Y."/>
            <person name="Kwon Y.M."/>
        </authorList>
    </citation>
    <scope>NUCLEOTIDE SEQUENCE</scope>
    <source>
        <strain evidence="13">PG104</strain>
        <plasmid evidence="13">unnamed1</plasmid>
    </source>
</reference>
<gene>
    <name evidence="11 13" type="primary">thiM</name>
    <name evidence="13" type="ORF">GR316_11540</name>
</gene>
<comment type="function">
    <text evidence="11">Catalyzes the phosphorylation of the hydroxyl group of 4-methyl-5-beta-hydroxyethylthiazole (THZ).</text>
</comment>
<dbReference type="AlphaFoldDB" id="A0A8J8SLX8"/>
<dbReference type="GO" id="GO:0009229">
    <property type="term" value="P:thiamine diphosphate biosynthetic process"/>
    <property type="evidence" value="ECO:0007669"/>
    <property type="project" value="UniProtKB-UniRule"/>
</dbReference>
<evidence type="ECO:0000256" key="5">
    <source>
        <dbReference type="ARBA" id="ARBA00022723"/>
    </source>
</evidence>
<evidence type="ECO:0000256" key="3">
    <source>
        <dbReference type="ARBA" id="ARBA00004868"/>
    </source>
</evidence>
<geneLocation type="plasmid" evidence="13 14">
    <name>unnamed1</name>
</geneLocation>
<keyword evidence="4 11" id="KW-0808">Transferase</keyword>
<protein>
    <recommendedName>
        <fullName evidence="11">Hydroxyethylthiazole kinase</fullName>
        <ecNumber evidence="11">2.7.1.50</ecNumber>
    </recommendedName>
    <alternativeName>
        <fullName evidence="11">4-methyl-5-beta-hydroxyethylthiazole kinase</fullName>
        <shortName evidence="11">TH kinase</shortName>
        <shortName evidence="11">Thz kinase</shortName>
    </alternativeName>
</protein>
<evidence type="ECO:0000256" key="10">
    <source>
        <dbReference type="ARBA" id="ARBA00022977"/>
    </source>
</evidence>
<evidence type="ECO:0000256" key="9">
    <source>
        <dbReference type="ARBA" id="ARBA00022842"/>
    </source>
</evidence>
<keyword evidence="14" id="KW-1185">Reference proteome</keyword>
<keyword evidence="8 11" id="KW-0067">ATP-binding</keyword>
<evidence type="ECO:0000313" key="13">
    <source>
        <dbReference type="EMBL" id="QUS37018.1"/>
    </source>
</evidence>
<dbReference type="KEGG" id="fap:GR316_11540"/>
<dbReference type="GO" id="GO:0000287">
    <property type="term" value="F:magnesium ion binding"/>
    <property type="evidence" value="ECO:0007669"/>
    <property type="project" value="UniProtKB-UniRule"/>
</dbReference>
<dbReference type="NCBIfam" id="NF006830">
    <property type="entry name" value="PRK09355.1"/>
    <property type="match status" value="1"/>
</dbReference>
<evidence type="ECO:0000256" key="4">
    <source>
        <dbReference type="ARBA" id="ARBA00022679"/>
    </source>
</evidence>
<dbReference type="Proteomes" id="UP000679284">
    <property type="component" value="Plasmid unnamed1"/>
</dbReference>
<feature type="region of interest" description="Disordered" evidence="12">
    <location>
        <begin position="1"/>
        <end position="27"/>
    </location>
</feature>
<dbReference type="GO" id="GO:0004417">
    <property type="term" value="F:hydroxyethylthiazole kinase activity"/>
    <property type="evidence" value="ECO:0007669"/>
    <property type="project" value="UniProtKB-UniRule"/>
</dbReference>
<keyword evidence="13" id="KW-0614">Plasmid</keyword>
<keyword evidence="10 11" id="KW-0784">Thiamine biosynthesis</keyword>
<feature type="binding site" evidence="11">
    <location>
        <position position="190"/>
    </location>
    <ligand>
        <name>ATP</name>
        <dbReference type="ChEBI" id="CHEBI:30616"/>
    </ligand>
</feature>
<dbReference type="NCBIfam" id="TIGR00694">
    <property type="entry name" value="thiM"/>
    <property type="match status" value="1"/>
</dbReference>
<keyword evidence="9 11" id="KW-0460">Magnesium</keyword>
<feature type="binding site" evidence="11">
    <location>
        <position position="217"/>
    </location>
    <ligand>
        <name>substrate</name>
    </ligand>
</feature>
<evidence type="ECO:0000256" key="11">
    <source>
        <dbReference type="HAMAP-Rule" id="MF_00228"/>
    </source>
</evidence>
<dbReference type="HAMAP" id="MF_00228">
    <property type="entry name" value="Thz_kinase"/>
    <property type="match status" value="1"/>
</dbReference>
<evidence type="ECO:0000256" key="1">
    <source>
        <dbReference type="ARBA" id="ARBA00001771"/>
    </source>
</evidence>
<evidence type="ECO:0000313" key="14">
    <source>
        <dbReference type="Proteomes" id="UP000679284"/>
    </source>
</evidence>
<dbReference type="InterPro" id="IPR029056">
    <property type="entry name" value="Ribokinase-like"/>
</dbReference>
<keyword evidence="7 11" id="KW-0418">Kinase</keyword>
<sequence>MPAEGGAEPPAPLPVGRPSPTAEERGLPDTADHLARMRAAAPLVQNITNFVAMNVMANAMLAIGASPAMVHAEDEAAEFVPLAAALSINIGTPDARWAEAMCAAAAAARAAGRPWVLDPVAVGATRFRRDLGARLLAQAPTVIRGNASEILALAGGTQAGRGADAADSVAAAEGAARDLARRSGAVVAVTGPVDFVTDGARAARVANGHPMMPRVTALGCALTGVVAAFVAEADAFDATLAAIACYGIAGEMAGATAAGPGSFQVAFLDTLAALDPDEVRARARIVAA</sequence>
<dbReference type="SUPFAM" id="SSF53613">
    <property type="entry name" value="Ribokinase-like"/>
    <property type="match status" value="1"/>
</dbReference>
<comment type="pathway">
    <text evidence="3 11">Cofactor biosynthesis; thiamine diphosphate biosynthesis; 4-methyl-5-(2-phosphoethyl)-thiazole from 5-(2-hydroxyethyl)-4-methylthiazole: step 1/1.</text>
</comment>
<dbReference type="EC" id="2.7.1.50" evidence="11"/>
<dbReference type="Pfam" id="PF02110">
    <property type="entry name" value="HK"/>
    <property type="match status" value="1"/>
</dbReference>
<dbReference type="PIRSF" id="PIRSF000513">
    <property type="entry name" value="Thz_kinase"/>
    <property type="match status" value="1"/>
</dbReference>
<evidence type="ECO:0000256" key="7">
    <source>
        <dbReference type="ARBA" id="ARBA00022777"/>
    </source>
</evidence>
<dbReference type="GO" id="GO:0005524">
    <property type="term" value="F:ATP binding"/>
    <property type="evidence" value="ECO:0007669"/>
    <property type="project" value="UniProtKB-UniRule"/>
</dbReference>
<evidence type="ECO:0000256" key="8">
    <source>
        <dbReference type="ARBA" id="ARBA00022840"/>
    </source>
</evidence>
<evidence type="ECO:0000256" key="2">
    <source>
        <dbReference type="ARBA" id="ARBA00001946"/>
    </source>
</evidence>
<evidence type="ECO:0000256" key="12">
    <source>
        <dbReference type="SAM" id="MobiDB-lite"/>
    </source>
</evidence>